<feature type="compositionally biased region" description="Basic and acidic residues" evidence="1">
    <location>
        <begin position="465"/>
        <end position="476"/>
    </location>
</feature>
<protein>
    <recommendedName>
        <fullName evidence="4">Protein kinase domain-containing protein</fullName>
    </recommendedName>
</protein>
<reference evidence="3" key="1">
    <citation type="journal article" date="2019" name="Int. J. Syst. Evol. Microbiol.">
        <title>The Global Catalogue of Microorganisms (GCM) 10K type strain sequencing project: providing services to taxonomists for standard genome sequencing and annotation.</title>
        <authorList>
            <consortium name="The Broad Institute Genomics Platform"/>
            <consortium name="The Broad Institute Genome Sequencing Center for Infectious Disease"/>
            <person name="Wu L."/>
            <person name="Ma J."/>
        </authorList>
    </citation>
    <scope>NUCLEOTIDE SEQUENCE [LARGE SCALE GENOMIC DNA]</scope>
    <source>
        <strain evidence="3">KCTC 33576</strain>
    </source>
</reference>
<feature type="region of interest" description="Disordered" evidence="1">
    <location>
        <begin position="424"/>
        <end position="446"/>
    </location>
</feature>
<evidence type="ECO:0000313" key="3">
    <source>
        <dbReference type="Proteomes" id="UP001597391"/>
    </source>
</evidence>
<dbReference type="Proteomes" id="UP001597391">
    <property type="component" value="Unassembled WGS sequence"/>
</dbReference>
<comment type="caution">
    <text evidence="2">The sequence shown here is derived from an EMBL/GenBank/DDBJ whole genome shotgun (WGS) entry which is preliminary data.</text>
</comment>
<organism evidence="2 3">
    <name type="scientific">Populibacterium corticicola</name>
    <dbReference type="NCBI Taxonomy" id="1812826"/>
    <lineage>
        <taxon>Bacteria</taxon>
        <taxon>Bacillati</taxon>
        <taxon>Actinomycetota</taxon>
        <taxon>Actinomycetes</taxon>
        <taxon>Micrococcales</taxon>
        <taxon>Jonesiaceae</taxon>
        <taxon>Populibacterium</taxon>
    </lineage>
</organism>
<dbReference type="EMBL" id="JBHUOP010000003">
    <property type="protein sequence ID" value="MFD2840628.1"/>
    <property type="molecule type" value="Genomic_DNA"/>
</dbReference>
<dbReference type="RefSeq" id="WP_377466502.1">
    <property type="nucleotide sequence ID" value="NZ_JBHUOP010000003.1"/>
</dbReference>
<evidence type="ECO:0000256" key="1">
    <source>
        <dbReference type="SAM" id="MobiDB-lite"/>
    </source>
</evidence>
<feature type="region of interest" description="Disordered" evidence="1">
    <location>
        <begin position="246"/>
        <end position="288"/>
    </location>
</feature>
<evidence type="ECO:0008006" key="4">
    <source>
        <dbReference type="Google" id="ProtNLM"/>
    </source>
</evidence>
<accession>A0ABW5XIF9</accession>
<proteinExistence type="predicted"/>
<name>A0ABW5XIF9_9MICO</name>
<feature type="compositionally biased region" description="Pro residues" evidence="1">
    <location>
        <begin position="354"/>
        <end position="364"/>
    </location>
</feature>
<sequence length="591" mass="62358">MPRLEPGTTLVARYEVNTLETSPRIDVEKWRARDKIFGRDVNVYVLDDAIARGAINRAKETAQLSVEHIARIVDVIDKGSGQRYVITERPAGVTTAAAIAGSPFTTPQAKAVIGTIARSLVKAADTQGFRHGGITADSIYFHKNTAILTGLAPRNFLGLNEDISDDVLAFQDTRGLAALTYFMLTGLMPNYMTEESTPLPRLTGFLEDADEHLDRFTTDLLNGTETGIATPHDFLEALGAWSESDLPEVTEVSSPDEPQDPVPPVTSDPPKRTSARTGASASAPLPSTQPPAVVAGLGAASIGGAAAALAGSAELNAANPLAVTSSPDATAARESGRPPRFLPATNDITLGETTPPPAVPPPVPQEQAAPQAMEWSQPPTQPAKHGGFNPTPFILVLFLGAIVTGGVWAVNALTAPMDPVVVAPSGRPTNPAAEVTDEPTETEPTEDIILPVMKTAQALDPDGDGNEHPELQDRLIDGSTTQPWYSRTYRTAAFGGIAKSGIGVQIGLEEESTVTSVLISSANTGGKVEIRATSADDPGGGELLASGSMNGETMFRLEQPVKTDSIVIWFTELPSDDTGKFRAYIYEVTIT</sequence>
<evidence type="ECO:0000313" key="2">
    <source>
        <dbReference type="EMBL" id="MFD2840628.1"/>
    </source>
</evidence>
<feature type="region of interest" description="Disordered" evidence="1">
    <location>
        <begin position="326"/>
        <end position="386"/>
    </location>
</feature>
<feature type="compositionally biased region" description="Acidic residues" evidence="1">
    <location>
        <begin position="435"/>
        <end position="446"/>
    </location>
</feature>
<gene>
    <name evidence="2" type="ORF">ACFSYH_08605</name>
</gene>
<keyword evidence="3" id="KW-1185">Reference proteome</keyword>
<feature type="region of interest" description="Disordered" evidence="1">
    <location>
        <begin position="458"/>
        <end position="479"/>
    </location>
</feature>